<dbReference type="AlphaFoldDB" id="A0A1V8ZYN4"/>
<proteinExistence type="predicted"/>
<protein>
    <submittedName>
        <fullName evidence="2">Uncharacterized protein</fullName>
    </submittedName>
</protein>
<dbReference type="EMBL" id="MWIH01000008">
    <property type="protein sequence ID" value="OQO89908.1"/>
    <property type="molecule type" value="Genomic_DNA"/>
</dbReference>
<evidence type="ECO:0000313" key="2">
    <source>
        <dbReference type="EMBL" id="OQO89908.1"/>
    </source>
</evidence>
<organism evidence="2 3">
    <name type="scientific">Saccharomonospora piscinae</name>
    <dbReference type="NCBI Taxonomy" id="687388"/>
    <lineage>
        <taxon>Bacteria</taxon>
        <taxon>Bacillati</taxon>
        <taxon>Actinomycetota</taxon>
        <taxon>Actinomycetes</taxon>
        <taxon>Pseudonocardiales</taxon>
        <taxon>Pseudonocardiaceae</taxon>
        <taxon>Saccharomonospora</taxon>
    </lineage>
</organism>
<dbReference type="Proteomes" id="UP000192591">
    <property type="component" value="Unassembled WGS sequence"/>
</dbReference>
<feature type="region of interest" description="Disordered" evidence="1">
    <location>
        <begin position="49"/>
        <end position="71"/>
    </location>
</feature>
<evidence type="ECO:0000313" key="3">
    <source>
        <dbReference type="Proteomes" id="UP000192591"/>
    </source>
</evidence>
<gene>
    <name evidence="2" type="ORF">B1813_18885</name>
</gene>
<evidence type="ECO:0000256" key="1">
    <source>
        <dbReference type="SAM" id="MobiDB-lite"/>
    </source>
</evidence>
<keyword evidence="3" id="KW-1185">Reference proteome</keyword>
<sequence>MTLTRHDDVPLGQHIDIDGQHYVISTVAWPDGRPASAVYRATPDGVVTHGAPDLEGTDPDRLIQHLTGGTS</sequence>
<comment type="caution">
    <text evidence="2">The sequence shown here is derived from an EMBL/GenBank/DDBJ whole genome shotgun (WGS) entry which is preliminary data.</text>
</comment>
<dbReference type="RefSeq" id="WP_081194153.1">
    <property type="nucleotide sequence ID" value="NZ_MWIH01000008.1"/>
</dbReference>
<name>A0A1V8ZYN4_SACPI</name>
<reference evidence="2 3" key="1">
    <citation type="submission" date="2017-02" db="EMBL/GenBank/DDBJ databases">
        <title>Draft genome of Saccharomonospora sp. 154.</title>
        <authorList>
            <person name="Alonso-Carmona G.S."/>
            <person name="De La Haba R."/>
            <person name="Vera-Gargallo B."/>
            <person name="Sandoval-Trujillo A.H."/>
            <person name="Ramirez-Duran N."/>
            <person name="Ventosa A."/>
        </authorList>
    </citation>
    <scope>NUCLEOTIDE SEQUENCE [LARGE SCALE GENOMIC DNA]</scope>
    <source>
        <strain evidence="2 3">LRS4.154</strain>
    </source>
</reference>
<accession>A0A1V8ZYN4</accession>
<dbReference type="STRING" id="1962155.B1813_18885"/>